<evidence type="ECO:0000256" key="5">
    <source>
        <dbReference type="PIRSR" id="PIRSR617867-1"/>
    </source>
</evidence>
<proteinExistence type="inferred from homology"/>
<evidence type="ECO:0000256" key="3">
    <source>
        <dbReference type="ARBA" id="ARBA00022801"/>
    </source>
</evidence>
<dbReference type="GO" id="GO:0004725">
    <property type="term" value="F:protein tyrosine phosphatase activity"/>
    <property type="evidence" value="ECO:0007669"/>
    <property type="project" value="UniProtKB-EC"/>
</dbReference>
<dbReference type="InterPro" id="IPR023485">
    <property type="entry name" value="Ptyr_pPase"/>
</dbReference>
<dbReference type="OrthoDB" id="9784339at2"/>
<dbReference type="PANTHER" id="PTHR11717:SF7">
    <property type="entry name" value="LOW MOLECULAR WEIGHT PHOSPHOTYROSINE PROTEIN PHOSPHATASE"/>
    <property type="match status" value="1"/>
</dbReference>
<dbReference type="CDD" id="cd16343">
    <property type="entry name" value="LMWPTP"/>
    <property type="match status" value="1"/>
</dbReference>
<evidence type="ECO:0000256" key="1">
    <source>
        <dbReference type="ARBA" id="ARBA00011063"/>
    </source>
</evidence>
<sequence length="171" mass="19633">MIKIEFICHGNICRSPMAEFVMKKLVDDIGLSDEFRICSAATSQEEIGNGVYPPVKKLLNSYHIDCSEKTARQITQDDLETNDYIIAMEDFNLRNLYYLFPDMDKSKVYKLLDFTDTPGNIDDPWYTGEFKESFNQILKGCKALILSLAEDKLIKLSKEKKALLSNILENK</sequence>
<evidence type="ECO:0000256" key="4">
    <source>
        <dbReference type="ARBA" id="ARBA00022912"/>
    </source>
</evidence>
<dbReference type="EMBL" id="FOSF01000039">
    <property type="protein sequence ID" value="SFK22011.1"/>
    <property type="molecule type" value="Genomic_DNA"/>
</dbReference>
<dbReference type="InterPro" id="IPR017867">
    <property type="entry name" value="Tyr_phospatase_low_mol_wt"/>
</dbReference>
<name>A0A662ZAH9_9GAMM</name>
<dbReference type="Proteomes" id="UP000243374">
    <property type="component" value="Unassembled WGS sequence"/>
</dbReference>
<feature type="active site" evidence="5">
    <location>
        <position position="14"/>
    </location>
</feature>
<accession>A0A662ZAH9</accession>
<evidence type="ECO:0000313" key="7">
    <source>
        <dbReference type="EMBL" id="SFK22011.1"/>
    </source>
</evidence>
<keyword evidence="8" id="KW-1185">Reference proteome</keyword>
<keyword evidence="4" id="KW-0904">Protein phosphatase</keyword>
<reference evidence="7 8" key="1">
    <citation type="submission" date="2016-10" db="EMBL/GenBank/DDBJ databases">
        <authorList>
            <person name="Varghese N."/>
            <person name="Submissions S."/>
        </authorList>
    </citation>
    <scope>NUCLEOTIDE SEQUENCE [LARGE SCALE GENOMIC DNA]</scope>
    <source>
        <strain evidence="7 8">22B</strain>
    </source>
</reference>
<dbReference type="SMART" id="SM00226">
    <property type="entry name" value="LMWPc"/>
    <property type="match status" value="1"/>
</dbReference>
<evidence type="ECO:0000313" key="8">
    <source>
        <dbReference type="Proteomes" id="UP000243374"/>
    </source>
</evidence>
<organism evidence="7 8">
    <name type="scientific">Succinivibrio dextrinosolvens</name>
    <dbReference type="NCBI Taxonomy" id="83771"/>
    <lineage>
        <taxon>Bacteria</taxon>
        <taxon>Pseudomonadati</taxon>
        <taxon>Pseudomonadota</taxon>
        <taxon>Gammaproteobacteria</taxon>
        <taxon>Aeromonadales</taxon>
        <taxon>Succinivibrionaceae</taxon>
        <taxon>Succinivibrio</taxon>
    </lineage>
</organism>
<feature type="active site" description="Nucleophile" evidence="5">
    <location>
        <position position="8"/>
    </location>
</feature>
<dbReference type="InterPro" id="IPR036196">
    <property type="entry name" value="Ptyr_pPase_sf"/>
</dbReference>
<comment type="similarity">
    <text evidence="1">Belongs to the low molecular weight phosphotyrosine protein phosphatase family.</text>
</comment>
<evidence type="ECO:0000256" key="2">
    <source>
        <dbReference type="ARBA" id="ARBA00013064"/>
    </source>
</evidence>
<dbReference type="InterPro" id="IPR050438">
    <property type="entry name" value="LMW_PTPase"/>
</dbReference>
<dbReference type="Gene3D" id="3.40.50.2300">
    <property type="match status" value="1"/>
</dbReference>
<protein>
    <recommendedName>
        <fullName evidence="2">protein-tyrosine-phosphatase</fullName>
        <ecNumber evidence="2">3.1.3.48</ecNumber>
    </recommendedName>
</protein>
<dbReference type="RefSeq" id="WP_074841061.1">
    <property type="nucleotide sequence ID" value="NZ_CP047056.1"/>
</dbReference>
<dbReference type="Pfam" id="PF01451">
    <property type="entry name" value="LMWPc"/>
    <property type="match status" value="1"/>
</dbReference>
<evidence type="ECO:0000259" key="6">
    <source>
        <dbReference type="SMART" id="SM00226"/>
    </source>
</evidence>
<dbReference type="PRINTS" id="PR00719">
    <property type="entry name" value="LMWPTPASE"/>
</dbReference>
<feature type="domain" description="Phosphotyrosine protein phosphatase I" evidence="6">
    <location>
        <begin position="2"/>
        <end position="147"/>
    </location>
</feature>
<feature type="active site" description="Proton donor" evidence="5">
    <location>
        <position position="123"/>
    </location>
</feature>
<dbReference type="AlphaFoldDB" id="A0A662ZAH9"/>
<keyword evidence="3" id="KW-0378">Hydrolase</keyword>
<dbReference type="PANTHER" id="PTHR11717">
    <property type="entry name" value="LOW MOLECULAR WEIGHT PROTEIN TYROSINE PHOSPHATASE"/>
    <property type="match status" value="1"/>
</dbReference>
<gene>
    <name evidence="7" type="ORF">SAMN04487865_103921</name>
</gene>
<dbReference type="SUPFAM" id="SSF52788">
    <property type="entry name" value="Phosphotyrosine protein phosphatases I"/>
    <property type="match status" value="1"/>
</dbReference>
<dbReference type="EC" id="3.1.3.48" evidence="2"/>